<proteinExistence type="predicted"/>
<sequence>QSLLLHHRCVSSSHLHQLFVSSSLQYPTTLHEANLVTVSDRIQSMGDGDGSSTLRRSIMI</sequence>
<dbReference type="Proteomes" id="UP001328107">
    <property type="component" value="Unassembled WGS sequence"/>
</dbReference>
<accession>A0AAN5CQW2</accession>
<keyword evidence="2" id="KW-1185">Reference proteome</keyword>
<evidence type="ECO:0000313" key="2">
    <source>
        <dbReference type="Proteomes" id="UP001328107"/>
    </source>
</evidence>
<reference evidence="2" key="1">
    <citation type="submission" date="2022-10" db="EMBL/GenBank/DDBJ databases">
        <title>Genome assembly of Pristionchus species.</title>
        <authorList>
            <person name="Yoshida K."/>
            <person name="Sommer R.J."/>
        </authorList>
    </citation>
    <scope>NUCLEOTIDE SEQUENCE [LARGE SCALE GENOMIC DNA]</scope>
    <source>
        <strain evidence="2">RS5460</strain>
    </source>
</reference>
<protein>
    <submittedName>
        <fullName evidence="1">Uncharacterized protein</fullName>
    </submittedName>
</protein>
<evidence type="ECO:0000313" key="1">
    <source>
        <dbReference type="EMBL" id="GMR48949.1"/>
    </source>
</evidence>
<dbReference type="AlphaFoldDB" id="A0AAN5CQW2"/>
<dbReference type="EMBL" id="BTRK01000004">
    <property type="protein sequence ID" value="GMR48949.1"/>
    <property type="molecule type" value="Genomic_DNA"/>
</dbReference>
<feature type="non-terminal residue" evidence="1">
    <location>
        <position position="1"/>
    </location>
</feature>
<name>A0AAN5CQW2_9BILA</name>
<comment type="caution">
    <text evidence="1">The sequence shown here is derived from an EMBL/GenBank/DDBJ whole genome shotgun (WGS) entry which is preliminary data.</text>
</comment>
<gene>
    <name evidence="1" type="ORF">PMAYCL1PPCAC_19144</name>
</gene>
<organism evidence="1 2">
    <name type="scientific">Pristionchus mayeri</name>
    <dbReference type="NCBI Taxonomy" id="1317129"/>
    <lineage>
        <taxon>Eukaryota</taxon>
        <taxon>Metazoa</taxon>
        <taxon>Ecdysozoa</taxon>
        <taxon>Nematoda</taxon>
        <taxon>Chromadorea</taxon>
        <taxon>Rhabditida</taxon>
        <taxon>Rhabditina</taxon>
        <taxon>Diplogasteromorpha</taxon>
        <taxon>Diplogasteroidea</taxon>
        <taxon>Neodiplogasteridae</taxon>
        <taxon>Pristionchus</taxon>
    </lineage>
</organism>